<dbReference type="SUPFAM" id="SSF51197">
    <property type="entry name" value="Clavaminate synthase-like"/>
    <property type="match status" value="1"/>
</dbReference>
<dbReference type="PROSITE" id="PS51471">
    <property type="entry name" value="FE2OG_OXY"/>
    <property type="match status" value="1"/>
</dbReference>
<dbReference type="PANTHER" id="PTHR16557">
    <property type="entry name" value="ALKYLATED DNA REPAIR PROTEIN ALKB-RELATED"/>
    <property type="match status" value="1"/>
</dbReference>
<dbReference type="Gene3D" id="2.60.120.590">
    <property type="entry name" value="Alpha-ketoglutarate-dependent dioxygenase AlkB-like"/>
    <property type="match status" value="1"/>
</dbReference>
<dbReference type="InterPro" id="IPR004574">
    <property type="entry name" value="Alkb"/>
</dbReference>
<keyword evidence="8" id="KW-1185">Reference proteome</keyword>
<accession>A0A4Y2LL79</accession>
<keyword evidence="4 5" id="KW-0408">Iron</keyword>
<dbReference type="GO" id="GO:0035515">
    <property type="term" value="F:oxidative RNA demethylase activity"/>
    <property type="evidence" value="ECO:0007669"/>
    <property type="project" value="TreeGrafter"/>
</dbReference>
<dbReference type="InterPro" id="IPR037151">
    <property type="entry name" value="AlkB-like_sf"/>
</dbReference>
<dbReference type="OrthoDB" id="6614653at2759"/>
<evidence type="ECO:0000256" key="3">
    <source>
        <dbReference type="ARBA" id="ARBA00023002"/>
    </source>
</evidence>
<protein>
    <submittedName>
        <fullName evidence="7">Nucleic acid dioxygenase ALKBH1</fullName>
    </submittedName>
</protein>
<dbReference type="GO" id="GO:0005634">
    <property type="term" value="C:nucleus"/>
    <property type="evidence" value="ECO:0007669"/>
    <property type="project" value="TreeGrafter"/>
</dbReference>
<dbReference type="InterPro" id="IPR027450">
    <property type="entry name" value="AlkB-like"/>
</dbReference>
<dbReference type="GO" id="GO:0008198">
    <property type="term" value="F:ferrous iron binding"/>
    <property type="evidence" value="ECO:0007669"/>
    <property type="project" value="TreeGrafter"/>
</dbReference>
<comment type="caution">
    <text evidence="7">The sequence shown here is derived from an EMBL/GenBank/DDBJ whole genome shotgun (WGS) entry which is preliminary data.</text>
</comment>
<evidence type="ECO:0000256" key="2">
    <source>
        <dbReference type="ARBA" id="ARBA00022964"/>
    </source>
</evidence>
<organism evidence="7 8">
    <name type="scientific">Araneus ventricosus</name>
    <name type="common">Orbweaver spider</name>
    <name type="synonym">Epeira ventricosa</name>
    <dbReference type="NCBI Taxonomy" id="182803"/>
    <lineage>
        <taxon>Eukaryota</taxon>
        <taxon>Metazoa</taxon>
        <taxon>Ecdysozoa</taxon>
        <taxon>Arthropoda</taxon>
        <taxon>Chelicerata</taxon>
        <taxon>Arachnida</taxon>
        <taxon>Araneae</taxon>
        <taxon>Araneomorphae</taxon>
        <taxon>Entelegynae</taxon>
        <taxon>Araneoidea</taxon>
        <taxon>Araneidae</taxon>
        <taxon>Araneus</taxon>
    </lineage>
</organism>
<dbReference type="GO" id="GO:0005737">
    <property type="term" value="C:cytoplasm"/>
    <property type="evidence" value="ECO:0007669"/>
    <property type="project" value="TreeGrafter"/>
</dbReference>
<feature type="binding site" evidence="5">
    <location>
        <position position="205"/>
    </location>
    <ligand>
        <name>Fe cation</name>
        <dbReference type="ChEBI" id="CHEBI:24875"/>
        <note>catalytic</note>
    </ligand>
</feature>
<keyword evidence="1 5" id="KW-0479">Metal-binding</keyword>
<dbReference type="GO" id="GO:0035516">
    <property type="term" value="F:broad specificity oxidative DNA demethylase activity"/>
    <property type="evidence" value="ECO:0007669"/>
    <property type="project" value="TreeGrafter"/>
</dbReference>
<dbReference type="AlphaFoldDB" id="A0A4Y2LL79"/>
<evidence type="ECO:0000313" key="8">
    <source>
        <dbReference type="Proteomes" id="UP000499080"/>
    </source>
</evidence>
<reference evidence="7 8" key="1">
    <citation type="journal article" date="2019" name="Sci. Rep.">
        <title>Orb-weaving spider Araneus ventricosus genome elucidates the spidroin gene catalogue.</title>
        <authorList>
            <person name="Kono N."/>
            <person name="Nakamura H."/>
            <person name="Ohtoshi R."/>
            <person name="Moran D.A.P."/>
            <person name="Shinohara A."/>
            <person name="Yoshida Y."/>
            <person name="Fujiwara M."/>
            <person name="Mori M."/>
            <person name="Tomita M."/>
            <person name="Arakawa K."/>
        </authorList>
    </citation>
    <scope>NUCLEOTIDE SEQUENCE [LARGE SCALE GENOMIC DNA]</scope>
</reference>
<gene>
    <name evidence="7" type="primary">Alkbh1</name>
    <name evidence="7" type="ORF">AVEN_228369_1</name>
</gene>
<keyword evidence="3" id="KW-0560">Oxidoreductase</keyword>
<sequence length="305" mass="35838">MSERDYFKEDFKYYKKKNPPPNLDRVIDFDVKHNLNAVVCVKEQYLHAKPNEIQCTICEKLGLRNHPTWNIYSLKHLNGFVYVQNPFTTSGQRTWIRNCLENYPRKPSVTNLDLHYKNVDDIWSLKDSSDSEEREYIQKLCWATLGYHHNWDTKIYDPRWQSEFPNCLEDLSRHIAECLGFTSFKPEAAIVNYYSSKSSLSIHNDHSEETVDAPIISFSFGQTGVFLIGTENKFEKPDAMFLRSGDIIVMSKSCRLSYHAVPCILKENVDDRYCDAENSDWNEFYKYISRARINISVRQVYESKS</sequence>
<evidence type="ECO:0000313" key="7">
    <source>
        <dbReference type="EMBL" id="GBN14306.1"/>
    </source>
</evidence>
<dbReference type="InterPro" id="IPR005123">
    <property type="entry name" value="Oxoglu/Fe-dep_dioxygenase_dom"/>
</dbReference>
<evidence type="ECO:0000256" key="5">
    <source>
        <dbReference type="PIRSR" id="PIRSR604574-2"/>
    </source>
</evidence>
<dbReference type="Proteomes" id="UP000499080">
    <property type="component" value="Unassembled WGS sequence"/>
</dbReference>
<keyword evidence="2 7" id="KW-0223">Dioxygenase</keyword>
<evidence type="ECO:0000259" key="6">
    <source>
        <dbReference type="PROSITE" id="PS51471"/>
    </source>
</evidence>
<dbReference type="PANTHER" id="PTHR16557:SF2">
    <property type="entry name" value="NUCLEIC ACID DIOXYGENASE ALKBH1"/>
    <property type="match status" value="1"/>
</dbReference>
<dbReference type="GO" id="GO:0035513">
    <property type="term" value="P:oxidative RNA demethylation"/>
    <property type="evidence" value="ECO:0007669"/>
    <property type="project" value="TreeGrafter"/>
</dbReference>
<proteinExistence type="predicted"/>
<feature type="domain" description="Fe2OG dioxygenase" evidence="6">
    <location>
        <begin position="185"/>
        <end position="301"/>
    </location>
</feature>
<feature type="binding site" evidence="5">
    <location>
        <position position="259"/>
    </location>
    <ligand>
        <name>Fe cation</name>
        <dbReference type="ChEBI" id="CHEBI:24875"/>
        <note>catalytic</note>
    </ligand>
</feature>
<dbReference type="Pfam" id="PF13532">
    <property type="entry name" value="2OG-FeII_Oxy_2"/>
    <property type="match status" value="1"/>
</dbReference>
<name>A0A4Y2LL79_ARAVE</name>
<dbReference type="EMBL" id="BGPR01005888">
    <property type="protein sequence ID" value="GBN14306.1"/>
    <property type="molecule type" value="Genomic_DNA"/>
</dbReference>
<comment type="cofactor">
    <cofactor evidence="5">
        <name>Fe(2+)</name>
        <dbReference type="ChEBI" id="CHEBI:29033"/>
    </cofactor>
    <text evidence="5">Binds 1 Fe(2+) ion per subunit.</text>
</comment>
<evidence type="ECO:0000256" key="1">
    <source>
        <dbReference type="ARBA" id="ARBA00022723"/>
    </source>
</evidence>
<feature type="binding site" evidence="5">
    <location>
        <position position="203"/>
    </location>
    <ligand>
        <name>Fe cation</name>
        <dbReference type="ChEBI" id="CHEBI:24875"/>
        <note>catalytic</note>
    </ligand>
</feature>
<evidence type="ECO:0000256" key="4">
    <source>
        <dbReference type="ARBA" id="ARBA00023004"/>
    </source>
</evidence>